<dbReference type="InterPro" id="IPR051167">
    <property type="entry name" value="Prolyl_oligopep/macrocyclase"/>
</dbReference>
<evidence type="ECO:0000256" key="3">
    <source>
        <dbReference type="ARBA" id="ARBA00011245"/>
    </source>
</evidence>
<dbReference type="Pfam" id="PF00326">
    <property type="entry name" value="Peptidase_S9"/>
    <property type="match status" value="1"/>
</dbReference>
<feature type="domain" description="Peptidase S9A N-terminal" evidence="10">
    <location>
        <begin position="60"/>
        <end position="494"/>
    </location>
</feature>
<keyword evidence="6 7" id="KW-0720">Serine protease</keyword>
<dbReference type="InterPro" id="IPR023302">
    <property type="entry name" value="Pept_S9A_N"/>
</dbReference>
<reference evidence="11 12" key="1">
    <citation type="journal article" date="2018" name="Mol. Biol. Evol.">
        <title>Broad Genomic Sampling Reveals a Smut Pathogenic Ancestry of the Fungal Clade Ustilaginomycotina.</title>
        <authorList>
            <person name="Kijpornyongpan T."/>
            <person name="Mondo S.J."/>
            <person name="Barry K."/>
            <person name="Sandor L."/>
            <person name="Lee J."/>
            <person name="Lipzen A."/>
            <person name="Pangilinan J."/>
            <person name="LaButti K."/>
            <person name="Hainaut M."/>
            <person name="Henrissat B."/>
            <person name="Grigoriev I.V."/>
            <person name="Spatafora J.W."/>
            <person name="Aime M.C."/>
        </authorList>
    </citation>
    <scope>NUCLEOTIDE SEQUENCE [LARGE SCALE GENOMIC DNA]</scope>
    <source>
        <strain evidence="11 12">MCA 3882</strain>
    </source>
</reference>
<dbReference type="RefSeq" id="XP_025355305.1">
    <property type="nucleotide sequence ID" value="XM_025500347.1"/>
</dbReference>
<evidence type="ECO:0000256" key="2">
    <source>
        <dbReference type="ARBA" id="ARBA00005228"/>
    </source>
</evidence>
<organism evidence="11 12">
    <name type="scientific">Meira miltonrushii</name>
    <dbReference type="NCBI Taxonomy" id="1280837"/>
    <lineage>
        <taxon>Eukaryota</taxon>
        <taxon>Fungi</taxon>
        <taxon>Dikarya</taxon>
        <taxon>Basidiomycota</taxon>
        <taxon>Ustilaginomycotina</taxon>
        <taxon>Exobasidiomycetes</taxon>
        <taxon>Exobasidiales</taxon>
        <taxon>Brachybasidiaceae</taxon>
        <taxon>Meira</taxon>
    </lineage>
</organism>
<evidence type="ECO:0000256" key="6">
    <source>
        <dbReference type="ARBA" id="ARBA00022825"/>
    </source>
</evidence>
<dbReference type="PRINTS" id="PR00862">
    <property type="entry name" value="PROLIGOPTASE"/>
</dbReference>
<dbReference type="InterPro" id="IPR029058">
    <property type="entry name" value="AB_hydrolase_fold"/>
</dbReference>
<keyword evidence="4 7" id="KW-0645">Protease</keyword>
<dbReference type="GO" id="GO:0070012">
    <property type="term" value="F:oligopeptidase activity"/>
    <property type="evidence" value="ECO:0007669"/>
    <property type="project" value="TreeGrafter"/>
</dbReference>
<evidence type="ECO:0000256" key="7">
    <source>
        <dbReference type="RuleBase" id="RU368024"/>
    </source>
</evidence>
<keyword evidence="8" id="KW-0732">Signal</keyword>
<evidence type="ECO:0000313" key="12">
    <source>
        <dbReference type="Proteomes" id="UP000245771"/>
    </source>
</evidence>
<evidence type="ECO:0000256" key="5">
    <source>
        <dbReference type="ARBA" id="ARBA00022801"/>
    </source>
</evidence>
<sequence>MQSRLLQAFSAVAIALAVLTDCVENAFVPGAPFWSPKQNPYPTVKQVPFTRTYRSANAKGNVTFNDPYTYLEATGSADVQKFINDQSKLTEGYMAKCKNRQAIEQSIKNGFDYDNYNYFDLIANAAKPFYTYTLKRVNDDRPIWYIATLEEIEVAKKNNFATPPGKQFLNEVFLSPNNTANIINWQTSPDGKYFAYLVSDSGSQVSTWFIRTFDKTLLKGGSSTPLGGGDTLPDVIPNADGTIFWTDDSKGFFYTGTLPSDAGESTNFGSSVRYHVLGTAYEKDITIAKAEKPMADGSNNLWNFFISSDSKWLVLNGANGSLNKARMYATRLDGQTVSGNMKWISIAPGYDYIINPLNVIDDTLYVQTYEGALDGRIAKTKLDWSKAKTVTDFTQLKDKLALTTVVPEVKKAQLTLASAFNSDKLVIIYTMDGTYVTKVFELKTGKLIRQVVPDEHPGAISIMIPASKGKSFKLILNTLSCPNKVYDITLDGNKYTETNWLTKSIKGTNANDFVTETAFATSKDGTKVPYIVVSKKGTPKDGQSAAWMHVFGAYGVTQNNYYDPVLFSWLNSYGGFFIFASVRGGGDCGEEWHIAGQKHNKQKTFEDTIAVANDLVKQKYAAPGKVIADGGAAGAIAIAAAANQSPSSFGVLLGVRPVLDYFLRKRTRGGAEQIDEFGDVDNPVDFDYVRAWSPLQNIPTKGDYPAVLMTPGEGDDQVVPAHSYKFLAQAQHDHPNNPLPLLQYVVPGAGLDNFGSSTQSTMIEGGHQICVAELALGLQRKK</sequence>
<evidence type="ECO:0000256" key="1">
    <source>
        <dbReference type="ARBA" id="ARBA00001070"/>
    </source>
</evidence>
<dbReference type="AlphaFoldDB" id="A0A316VFB1"/>
<dbReference type="InParanoid" id="A0A316VFB1"/>
<keyword evidence="5 7" id="KW-0378">Hydrolase</keyword>
<feature type="domain" description="Peptidase S9 prolyl oligopeptidase catalytic" evidence="9">
    <location>
        <begin position="567"/>
        <end position="734"/>
    </location>
</feature>
<accession>A0A316VFB1</accession>
<dbReference type="Proteomes" id="UP000245771">
    <property type="component" value="Unassembled WGS sequence"/>
</dbReference>
<dbReference type="PANTHER" id="PTHR42881">
    <property type="entry name" value="PROLYL ENDOPEPTIDASE"/>
    <property type="match status" value="1"/>
</dbReference>
<dbReference type="InterPro" id="IPR001375">
    <property type="entry name" value="Peptidase_S9_cat"/>
</dbReference>
<evidence type="ECO:0000256" key="8">
    <source>
        <dbReference type="SAM" id="SignalP"/>
    </source>
</evidence>
<comment type="catalytic activity">
    <reaction evidence="1">
        <text>Hydrolysis of Pro-|-Xaa &gt;&gt; Ala-|-Xaa in oligopeptides.</text>
        <dbReference type="EC" id="3.4.21.26"/>
    </reaction>
</comment>
<dbReference type="EMBL" id="KZ819603">
    <property type="protein sequence ID" value="PWN35003.1"/>
    <property type="molecule type" value="Genomic_DNA"/>
</dbReference>
<feature type="signal peptide" evidence="8">
    <location>
        <begin position="1"/>
        <end position="25"/>
    </location>
</feature>
<evidence type="ECO:0000259" key="9">
    <source>
        <dbReference type="Pfam" id="PF00326"/>
    </source>
</evidence>
<dbReference type="EC" id="3.4.21.-" evidence="7"/>
<dbReference type="SUPFAM" id="SSF53474">
    <property type="entry name" value="alpha/beta-Hydrolases"/>
    <property type="match status" value="1"/>
</dbReference>
<protein>
    <recommendedName>
        <fullName evidence="7">Prolyl endopeptidase</fullName>
        <ecNumber evidence="7">3.4.21.-</ecNumber>
    </recommendedName>
</protein>
<dbReference type="SUPFAM" id="SSF50993">
    <property type="entry name" value="Peptidase/esterase 'gauge' domain"/>
    <property type="match status" value="1"/>
</dbReference>
<dbReference type="GeneID" id="37022128"/>
<keyword evidence="12" id="KW-1185">Reference proteome</keyword>
<comment type="similarity">
    <text evidence="2 7">Belongs to the peptidase S9A family.</text>
</comment>
<dbReference type="GO" id="GO:0004252">
    <property type="term" value="F:serine-type endopeptidase activity"/>
    <property type="evidence" value="ECO:0007669"/>
    <property type="project" value="UniProtKB-UniRule"/>
</dbReference>
<dbReference type="PANTHER" id="PTHR42881:SF2">
    <property type="entry name" value="PROLYL ENDOPEPTIDASE"/>
    <property type="match status" value="1"/>
</dbReference>
<feature type="chain" id="PRO_5016284892" description="Prolyl endopeptidase" evidence="8">
    <location>
        <begin position="26"/>
        <end position="782"/>
    </location>
</feature>
<dbReference type="OrthoDB" id="248387at2759"/>
<evidence type="ECO:0000259" key="10">
    <source>
        <dbReference type="Pfam" id="PF02897"/>
    </source>
</evidence>
<comment type="subunit">
    <text evidence="3">Monomer.</text>
</comment>
<dbReference type="GO" id="GO:0006508">
    <property type="term" value="P:proteolysis"/>
    <property type="evidence" value="ECO:0007669"/>
    <property type="project" value="UniProtKB-KW"/>
</dbReference>
<dbReference type="Pfam" id="PF02897">
    <property type="entry name" value="Peptidase_S9_N"/>
    <property type="match status" value="1"/>
</dbReference>
<evidence type="ECO:0000256" key="4">
    <source>
        <dbReference type="ARBA" id="ARBA00022670"/>
    </source>
</evidence>
<name>A0A316VFB1_9BASI</name>
<proteinExistence type="inferred from homology"/>
<evidence type="ECO:0000313" key="11">
    <source>
        <dbReference type="EMBL" id="PWN35003.1"/>
    </source>
</evidence>
<dbReference type="Gene3D" id="2.130.10.120">
    <property type="entry name" value="Prolyl oligopeptidase, N-terminal domain"/>
    <property type="match status" value="1"/>
</dbReference>
<dbReference type="Gene3D" id="3.40.50.1820">
    <property type="entry name" value="alpha/beta hydrolase"/>
    <property type="match status" value="1"/>
</dbReference>
<dbReference type="InterPro" id="IPR002470">
    <property type="entry name" value="Peptidase_S9A"/>
</dbReference>
<dbReference type="GO" id="GO:0005829">
    <property type="term" value="C:cytosol"/>
    <property type="evidence" value="ECO:0007669"/>
    <property type="project" value="TreeGrafter"/>
</dbReference>
<gene>
    <name evidence="11" type="ORF">FA14DRAFT_171701</name>
</gene>